<dbReference type="EMBL" id="UGHK01000002">
    <property type="protein sequence ID" value="STO72242.1"/>
    <property type="molecule type" value="Genomic_DNA"/>
</dbReference>
<evidence type="ECO:0000259" key="1">
    <source>
        <dbReference type="Pfam" id="PF06381"/>
    </source>
</evidence>
<proteinExistence type="predicted"/>
<dbReference type="Proteomes" id="UP000254465">
    <property type="component" value="Unassembled WGS sequence"/>
</dbReference>
<gene>
    <name evidence="2" type="ORF">NCTC11296_02166</name>
</gene>
<evidence type="ECO:0000313" key="2">
    <source>
        <dbReference type="EMBL" id="STO72242.1"/>
    </source>
</evidence>
<protein>
    <submittedName>
        <fullName evidence="2">Phage-associated protein, HI1409 family</fullName>
    </submittedName>
</protein>
<reference evidence="2 3" key="1">
    <citation type="submission" date="2018-06" db="EMBL/GenBank/DDBJ databases">
        <authorList>
            <consortium name="Pathogen Informatics"/>
            <person name="Doyle S."/>
        </authorList>
    </citation>
    <scope>NUCLEOTIDE SEQUENCE [LARGE SCALE GENOMIC DNA]</scope>
    <source>
        <strain evidence="2 3">NCTC11296</strain>
    </source>
</reference>
<dbReference type="Pfam" id="PF06381">
    <property type="entry name" value="Phage_portal_3"/>
    <property type="match status" value="1"/>
</dbReference>
<name>A0A377IBW5_AVIPA</name>
<feature type="domain" description="Anti-CBASS protein Acb1-like N-terminal" evidence="1">
    <location>
        <begin position="31"/>
        <end position="377"/>
    </location>
</feature>
<sequence>MPFNQDGYADALGLNHFQKTPQKSTALLDLTLYELGGLAARVVDMPADAAISRSVEIEGDEDNVIFNDLDRLKILPALADMVRWSRLFGGSVMLLLTDDGAKLSEPLNINKLNRIDEVRVFDLSQISPTTRRYLDPRQTNYGRFETYRLNIGAVNGSLESQVEIHESRLLFMGGDPMPERLKKGLHWVGRSVVKTAYQKIRDYQTSLTWSSLILERKQQAVHKMKGLALAIGNGLEDQIRERINLVERGRNLLNGVAVDFEDDYTILNADLNGIVDVLDEFKIAISADVNIPVAILFGQSAKGMNATGKSDFESYYDLIEGIQQHKIKPVLERLIELMMLQKHIKPFENWQIHFPSLNTPTDKEQAEARKLNAEAAKAEIGRLIDLVDSGALSTQELRQQIAEELGITAAALPEVSEDDINDYQKAQKAKKLYNRFADNGIILDIHAIARLGERLNQLGLSIDEAIAFILSTKPNYIDERKDRLVIFDAKRKIAVIQSKADGKIITFEKKATPSPNWKSL</sequence>
<dbReference type="RefSeq" id="WP_021723597.1">
    <property type="nucleotide sequence ID" value="NZ_UGHK01000002.1"/>
</dbReference>
<dbReference type="AlphaFoldDB" id="A0A377IBW5"/>
<evidence type="ECO:0000313" key="3">
    <source>
        <dbReference type="Proteomes" id="UP000254465"/>
    </source>
</evidence>
<organism evidence="2 3">
    <name type="scientific">Avibacterium paragallinarum</name>
    <name type="common">Haemophilus gallinarum</name>
    <dbReference type="NCBI Taxonomy" id="728"/>
    <lineage>
        <taxon>Bacteria</taxon>
        <taxon>Pseudomonadati</taxon>
        <taxon>Pseudomonadota</taxon>
        <taxon>Gammaproteobacteria</taxon>
        <taxon>Pasteurellales</taxon>
        <taxon>Pasteurellaceae</taxon>
        <taxon>Avibacterium</taxon>
    </lineage>
</organism>
<dbReference type="InterPro" id="IPR024459">
    <property type="entry name" value="Acb1-like_N"/>
</dbReference>
<accession>A0A377IBW5</accession>